<comment type="caution">
    <text evidence="1">The sequence shown here is derived from an EMBL/GenBank/DDBJ whole genome shotgun (WGS) entry which is preliminary data.</text>
</comment>
<keyword evidence="2" id="KW-1185">Reference proteome</keyword>
<dbReference type="STRING" id="1304275.C41B8_05942"/>
<sequence>MRPWPPRFVLPEAGVPVRLPPAEPEAALRALPDEVDGLLPAELVEGEAAEELDVLERGPEVLLAPADGLLPALLLLAVAALVEAAPEAAVALCLPLSDVLGPLELVVDADPDEDEAEPLLDAALLPVFCAPDDLLGPLPVSEALFVPAPLADFVVPDSPLLALDLSAPAVLLGPDCEAALDFPPFDDDALDPDAVWRSEPAPELALVDWADPADEASDFPASLVLSLGGAADSDGLLLALDWLLSSDGAEDLARSALFWSRLS</sequence>
<accession>A0A084IN18</accession>
<name>A0A084IN18_SALHC</name>
<reference evidence="1 2" key="1">
    <citation type="submission" date="2013-03" db="EMBL/GenBank/DDBJ databases">
        <title>Salinisphaera hydrothermalis C41B8 Genome Sequencing.</title>
        <authorList>
            <person name="Li C."/>
            <person name="Lai Q."/>
            <person name="Shao Z."/>
        </authorList>
    </citation>
    <scope>NUCLEOTIDE SEQUENCE [LARGE SCALE GENOMIC DNA]</scope>
    <source>
        <strain evidence="1 2">C41B8</strain>
    </source>
</reference>
<protein>
    <submittedName>
        <fullName evidence="1">Uncharacterized protein</fullName>
    </submittedName>
</protein>
<evidence type="ECO:0000313" key="2">
    <source>
        <dbReference type="Proteomes" id="UP000028302"/>
    </source>
</evidence>
<gene>
    <name evidence="1" type="ORF">C41B8_05942</name>
</gene>
<dbReference type="AlphaFoldDB" id="A0A084IN18"/>
<proteinExistence type="predicted"/>
<evidence type="ECO:0000313" key="1">
    <source>
        <dbReference type="EMBL" id="KEZ78102.1"/>
    </source>
</evidence>
<dbReference type="RefSeq" id="WP_037335479.1">
    <property type="nucleotide sequence ID" value="NZ_APNK01000006.1"/>
</dbReference>
<dbReference type="Proteomes" id="UP000028302">
    <property type="component" value="Unassembled WGS sequence"/>
</dbReference>
<dbReference type="EMBL" id="APNK01000006">
    <property type="protein sequence ID" value="KEZ78102.1"/>
    <property type="molecule type" value="Genomic_DNA"/>
</dbReference>
<organism evidence="1 2">
    <name type="scientific">Salinisphaera hydrothermalis (strain C41B8)</name>
    <dbReference type="NCBI Taxonomy" id="1304275"/>
    <lineage>
        <taxon>Bacteria</taxon>
        <taxon>Pseudomonadati</taxon>
        <taxon>Pseudomonadota</taxon>
        <taxon>Gammaproteobacteria</taxon>
        <taxon>Salinisphaerales</taxon>
        <taxon>Salinisphaeraceae</taxon>
        <taxon>Salinisphaera</taxon>
    </lineage>
</organism>